<reference evidence="2 3" key="1">
    <citation type="submission" date="2019-03" db="EMBL/GenBank/DDBJ databases">
        <title>Genomic Encyclopedia of Archaeal and Bacterial Type Strains, Phase II (KMG-II): from individual species to whole genera.</title>
        <authorList>
            <person name="Goeker M."/>
        </authorList>
    </citation>
    <scope>NUCLEOTIDE SEQUENCE [LARGE SCALE GENOMIC DNA]</scope>
    <source>
        <strain evidence="2 3">DSM 25687</strain>
    </source>
</reference>
<feature type="transmembrane region" description="Helical" evidence="1">
    <location>
        <begin position="118"/>
        <end position="137"/>
    </location>
</feature>
<sequence>MITEQEIIDFIKKEFWETKLTSDSDVFSEVGIDGDDCDEFLLKYAEKYAVDMSNFLWYFHYQEEGSLTFNIGSLFSKNPHQRVKEIPITPKMLTKFANDKKWKIDYPEHKLPKYRYDMIINSILFITIIFWLIISLAKKYLN</sequence>
<dbReference type="OrthoDB" id="6402309at2"/>
<dbReference type="AlphaFoldDB" id="A0A4R6QD47"/>
<gene>
    <name evidence="2" type="ORF">BC748_1360</name>
</gene>
<dbReference type="InterPro" id="IPR010862">
    <property type="entry name" value="DUF1493"/>
</dbReference>
<evidence type="ECO:0000313" key="3">
    <source>
        <dbReference type="Proteomes" id="UP000295260"/>
    </source>
</evidence>
<keyword evidence="1" id="KW-0472">Membrane</keyword>
<proteinExistence type="predicted"/>
<dbReference type="Pfam" id="PF07377">
    <property type="entry name" value="DUF1493"/>
    <property type="match status" value="1"/>
</dbReference>
<comment type="caution">
    <text evidence="2">The sequence shown here is derived from an EMBL/GenBank/DDBJ whole genome shotgun (WGS) entry which is preliminary data.</text>
</comment>
<organism evidence="2 3">
    <name type="scientific">Flavobacterium dankookense</name>
    <dbReference type="NCBI Taxonomy" id="706186"/>
    <lineage>
        <taxon>Bacteria</taxon>
        <taxon>Pseudomonadati</taxon>
        <taxon>Bacteroidota</taxon>
        <taxon>Flavobacteriia</taxon>
        <taxon>Flavobacteriales</taxon>
        <taxon>Flavobacteriaceae</taxon>
        <taxon>Flavobacterium</taxon>
    </lineage>
</organism>
<keyword evidence="1" id="KW-0812">Transmembrane</keyword>
<dbReference type="RefSeq" id="WP_133532645.1">
    <property type="nucleotide sequence ID" value="NZ_SNXR01000012.1"/>
</dbReference>
<evidence type="ECO:0000256" key="1">
    <source>
        <dbReference type="SAM" id="Phobius"/>
    </source>
</evidence>
<evidence type="ECO:0000313" key="2">
    <source>
        <dbReference type="EMBL" id="TDP60371.1"/>
    </source>
</evidence>
<dbReference type="Proteomes" id="UP000295260">
    <property type="component" value="Unassembled WGS sequence"/>
</dbReference>
<keyword evidence="1" id="KW-1133">Transmembrane helix</keyword>
<name>A0A4R6QD47_9FLAO</name>
<dbReference type="EMBL" id="SNXR01000012">
    <property type="protein sequence ID" value="TDP60371.1"/>
    <property type="molecule type" value="Genomic_DNA"/>
</dbReference>
<protein>
    <submittedName>
        <fullName evidence="2">Uncharacterized protein DUF1493</fullName>
    </submittedName>
</protein>
<accession>A0A4R6QD47</accession>
<keyword evidence="3" id="KW-1185">Reference proteome</keyword>